<dbReference type="InterPro" id="IPR012341">
    <property type="entry name" value="6hp_glycosidase-like_sf"/>
</dbReference>
<dbReference type="SUPFAM" id="SSF48208">
    <property type="entry name" value="Six-hairpin glycosidases"/>
    <property type="match status" value="1"/>
</dbReference>
<dbReference type="RefSeq" id="WP_115867681.1">
    <property type="nucleotide sequence ID" value="NZ_QREG01000006.1"/>
</dbReference>
<comment type="caution">
    <text evidence="4">The sequence shown here is derived from an EMBL/GenBank/DDBJ whole genome shotgun (WGS) entry which is preliminary data.</text>
</comment>
<dbReference type="InterPro" id="IPR006775">
    <property type="entry name" value="GH116_catalytic"/>
</dbReference>
<dbReference type="EMBL" id="QREG01000006">
    <property type="protein sequence ID" value="REE00158.1"/>
    <property type="molecule type" value="Genomic_DNA"/>
</dbReference>
<evidence type="ECO:0000313" key="4">
    <source>
        <dbReference type="EMBL" id="REE00158.1"/>
    </source>
</evidence>
<dbReference type="GO" id="GO:0008422">
    <property type="term" value="F:beta-glucosidase activity"/>
    <property type="evidence" value="ECO:0007669"/>
    <property type="project" value="TreeGrafter"/>
</dbReference>
<evidence type="ECO:0000259" key="3">
    <source>
        <dbReference type="Pfam" id="PF12215"/>
    </source>
</evidence>
<evidence type="ECO:0000313" key="5">
    <source>
        <dbReference type="Proteomes" id="UP000256779"/>
    </source>
</evidence>
<evidence type="ECO:0000259" key="2">
    <source>
        <dbReference type="Pfam" id="PF04685"/>
    </source>
</evidence>
<dbReference type="AlphaFoldDB" id="A0A3D9L416"/>
<dbReference type="GO" id="GO:0005975">
    <property type="term" value="P:carbohydrate metabolic process"/>
    <property type="evidence" value="ECO:0007669"/>
    <property type="project" value="InterPro"/>
</dbReference>
<dbReference type="InterPro" id="IPR052566">
    <property type="entry name" value="Non-lysos_glucosylceramidase"/>
</dbReference>
<organism evidence="4 5">
    <name type="scientific">Marinoscillum furvescens DSM 4134</name>
    <dbReference type="NCBI Taxonomy" id="1122208"/>
    <lineage>
        <taxon>Bacteria</taxon>
        <taxon>Pseudomonadati</taxon>
        <taxon>Bacteroidota</taxon>
        <taxon>Cytophagia</taxon>
        <taxon>Cytophagales</taxon>
        <taxon>Reichenbachiellaceae</taxon>
        <taxon>Marinoscillum</taxon>
    </lineage>
</organism>
<dbReference type="InterPro" id="IPR024462">
    <property type="entry name" value="GH116_N"/>
</dbReference>
<name>A0A3D9L416_MARFU</name>
<keyword evidence="5" id="KW-1185">Reference proteome</keyword>
<dbReference type="Pfam" id="PF04685">
    <property type="entry name" value="DUF608"/>
    <property type="match status" value="1"/>
</dbReference>
<dbReference type="PANTHER" id="PTHR12654">
    <property type="entry name" value="BILE ACID BETA-GLUCOSIDASE-RELATED"/>
    <property type="match status" value="1"/>
</dbReference>
<evidence type="ECO:0000256" key="1">
    <source>
        <dbReference type="SAM" id="SignalP"/>
    </source>
</evidence>
<protein>
    <submittedName>
        <fullName evidence="4">Uncharacterized protein (DUF608 family)</fullName>
    </submittedName>
</protein>
<keyword evidence="1" id="KW-0732">Signal</keyword>
<dbReference type="Gene3D" id="1.50.10.10">
    <property type="match status" value="1"/>
</dbReference>
<sequence>MCKAQSIFKNMQISRHFLLGFVLLLSGAQIAFAQQDQWPVLKTYDQEHIQKIKMPVGGIGTGTISLTGRGGLEDWEIMNRPAKGFNPTLENRGPVKEKGPFFAIYIEDDQGNNHTRLLEGPVDINNYEAAWGATGNQHGLPRFGKARFEAAYPFGRAILSDEDLPVEVTVGAFNPLIPGNIDDSSIPVFVLNYQVKNTSNEDLTISLSGSIQNFIGFDGNRGKAQGNVNHYREEDGVKGIHYTSECVDPASEQWGTMSFVSLNEGQTTYRTAWQPMTSRWDKKRLDFWDDFSADGVLEPRENPNANAPMGSLAVKTTLRAGETKNFRFLISWHFPNRQTWDKPGFQKLIKATVGNYYAKHYTDSWDVLAKTLPRLDELETKTVTFVNAVLGSDIPEEVKEAALFNLAHLRTQLAFRIESGHFLGWEGLFDGHGSCFGSCTHVWNYEQTTAFLFGELAKTMRDVEYGYATDDTGLMSFRAYLPLDSAQKWGKAAADGQMGAVMKFYRDWHLSGDDAFLKEHWPMVKKTLEFCWIPGGWDADKDGVMEGSQHNTMDVEYFGPNPQMAFWYLGALKASAEMATYLGDRKFAKTCQKLYKNGSAWMDANLFNGEYYEQIIQPPMSADNVAESLMEITSGKNAIDLTSPDFQLGEGVLVDQLVGQFFAHLVGLGYLANEENIKTTLQSIMKYNYVEKMASHANFHRSYALGDESALLMAAYPGERPAKPFPYFTEVMTGFEYTAAIGMLQEGQTEDGLKCIRNIRERYDGRKRSPFNEAEAGHHYARSMVAWAGILATTGFQYSAVDQSMKFNDANGSFFWSNGYQYGTVEISGEDELKQVAITVLSGSMSLQAFELRDFGTVKFDAKKEFEEGKTVAFNVKR</sequence>
<dbReference type="Pfam" id="PF12215">
    <property type="entry name" value="Glyco_hydr_116N"/>
    <property type="match status" value="1"/>
</dbReference>
<gene>
    <name evidence="4" type="ORF">C7460_10697</name>
</gene>
<dbReference type="PANTHER" id="PTHR12654:SF0">
    <property type="entry name" value="NON-LYSOSOMAL GLUCOSYLCERAMIDASE"/>
    <property type="match status" value="1"/>
</dbReference>
<dbReference type="Proteomes" id="UP000256779">
    <property type="component" value="Unassembled WGS sequence"/>
</dbReference>
<feature type="domain" description="Glycosyl-hydrolase family 116 N-terminal" evidence="3">
    <location>
        <begin position="54"/>
        <end position="376"/>
    </location>
</feature>
<accession>A0A3D9L416</accession>
<feature type="domain" description="Glycosyl-hydrolase family 116 catalytic region" evidence="2">
    <location>
        <begin position="486"/>
        <end position="776"/>
    </location>
</feature>
<dbReference type="InterPro" id="IPR008928">
    <property type="entry name" value="6-hairpin_glycosidase_sf"/>
</dbReference>
<feature type="signal peptide" evidence="1">
    <location>
        <begin position="1"/>
        <end position="33"/>
    </location>
</feature>
<proteinExistence type="predicted"/>
<feature type="chain" id="PRO_5017628560" evidence="1">
    <location>
        <begin position="34"/>
        <end position="878"/>
    </location>
</feature>
<dbReference type="OrthoDB" id="1007311at2"/>
<reference evidence="4 5" key="1">
    <citation type="submission" date="2018-07" db="EMBL/GenBank/DDBJ databases">
        <title>Genomic Encyclopedia of Type Strains, Phase IV (KMG-IV): sequencing the most valuable type-strain genomes for metagenomic binning, comparative biology and taxonomic classification.</title>
        <authorList>
            <person name="Goeker M."/>
        </authorList>
    </citation>
    <scope>NUCLEOTIDE SEQUENCE [LARGE SCALE GENOMIC DNA]</scope>
    <source>
        <strain evidence="4 5">DSM 4134</strain>
    </source>
</reference>